<evidence type="ECO:0000256" key="7">
    <source>
        <dbReference type="SAM" id="Phobius"/>
    </source>
</evidence>
<dbReference type="GO" id="GO:0015744">
    <property type="term" value="P:succinate transport"/>
    <property type="evidence" value="ECO:0007669"/>
    <property type="project" value="TreeGrafter"/>
</dbReference>
<keyword evidence="2" id="KW-1003">Cell membrane</keyword>
<feature type="transmembrane region" description="Helical" evidence="7">
    <location>
        <begin position="180"/>
        <end position="203"/>
    </location>
</feature>
<feature type="transmembrane region" description="Helical" evidence="7">
    <location>
        <begin position="129"/>
        <end position="148"/>
    </location>
</feature>
<dbReference type="AlphaFoldDB" id="A0A330LUS9"/>
<feature type="domain" description="Threonine/serine exporter-like N-terminal" evidence="8">
    <location>
        <begin position="26"/>
        <end position="263"/>
    </location>
</feature>
<organism evidence="9 10">
    <name type="scientific">Moritella yayanosii</name>
    <dbReference type="NCBI Taxonomy" id="69539"/>
    <lineage>
        <taxon>Bacteria</taxon>
        <taxon>Pseudomonadati</taxon>
        <taxon>Pseudomonadota</taxon>
        <taxon>Gammaproteobacteria</taxon>
        <taxon>Alteromonadales</taxon>
        <taxon>Moritellaceae</taxon>
        <taxon>Moritella</taxon>
    </lineage>
</organism>
<evidence type="ECO:0000256" key="3">
    <source>
        <dbReference type="ARBA" id="ARBA00022692"/>
    </source>
</evidence>
<comment type="similarity">
    <text evidence="6">Belongs to the ThrE exporter (TC 2.A.79) family.</text>
</comment>
<dbReference type="Pfam" id="PF06738">
    <property type="entry name" value="ThrE"/>
    <property type="match status" value="1"/>
</dbReference>
<feature type="transmembrane region" description="Helical" evidence="7">
    <location>
        <begin position="240"/>
        <end position="264"/>
    </location>
</feature>
<dbReference type="OrthoDB" id="9813917at2"/>
<dbReference type="EMBL" id="LS483250">
    <property type="protein sequence ID" value="SQD80066.1"/>
    <property type="molecule type" value="Genomic_DNA"/>
</dbReference>
<protein>
    <recommendedName>
        <fullName evidence="8">Threonine/serine exporter-like N-terminal domain-containing protein</fullName>
    </recommendedName>
</protein>
<dbReference type="KEGG" id="mya:MORIYA_3613"/>
<evidence type="ECO:0000256" key="2">
    <source>
        <dbReference type="ARBA" id="ARBA00022475"/>
    </source>
</evidence>
<accession>A0A330LUS9</accession>
<dbReference type="InterPro" id="IPR050539">
    <property type="entry name" value="ThrE_Dicarb/AminoAcid_Exp"/>
</dbReference>
<name>A0A330LUS9_9GAMM</name>
<evidence type="ECO:0000313" key="10">
    <source>
        <dbReference type="Proteomes" id="UP000250163"/>
    </source>
</evidence>
<evidence type="ECO:0000259" key="8">
    <source>
        <dbReference type="Pfam" id="PF06738"/>
    </source>
</evidence>
<dbReference type="GO" id="GO:0005886">
    <property type="term" value="C:plasma membrane"/>
    <property type="evidence" value="ECO:0007669"/>
    <property type="project" value="UniProtKB-SubCell"/>
</dbReference>
<reference evidence="10" key="1">
    <citation type="submission" date="2018-05" db="EMBL/GenBank/DDBJ databases">
        <authorList>
            <person name="Cea G.-C."/>
            <person name="William W."/>
        </authorList>
    </citation>
    <scope>NUCLEOTIDE SEQUENCE [LARGE SCALE GENOMIC DNA]</scope>
    <source>
        <strain evidence="10">DB21MT 5</strain>
    </source>
</reference>
<keyword evidence="4 7" id="KW-1133">Transmembrane helix</keyword>
<proteinExistence type="inferred from homology"/>
<evidence type="ECO:0000256" key="4">
    <source>
        <dbReference type="ARBA" id="ARBA00022989"/>
    </source>
</evidence>
<gene>
    <name evidence="9" type="primary">yjjP</name>
    <name evidence="9" type="ORF">MORIYA_3613</name>
</gene>
<dbReference type="PANTHER" id="PTHR34390">
    <property type="entry name" value="UPF0442 PROTEIN YJJB-RELATED"/>
    <property type="match status" value="1"/>
</dbReference>
<dbReference type="GO" id="GO:0022857">
    <property type="term" value="F:transmembrane transporter activity"/>
    <property type="evidence" value="ECO:0007669"/>
    <property type="project" value="InterPro"/>
</dbReference>
<keyword evidence="10" id="KW-1185">Reference proteome</keyword>
<dbReference type="Proteomes" id="UP000250163">
    <property type="component" value="Chromosome MORIYA"/>
</dbReference>
<comment type="subcellular location">
    <subcellularLocation>
        <location evidence="1">Cell membrane</location>
        <topology evidence="1">Multi-pass membrane protein</topology>
    </subcellularLocation>
</comment>
<evidence type="ECO:0000313" key="9">
    <source>
        <dbReference type="EMBL" id="SQD80066.1"/>
    </source>
</evidence>
<evidence type="ECO:0000256" key="6">
    <source>
        <dbReference type="ARBA" id="ARBA00034125"/>
    </source>
</evidence>
<sequence length="270" mass="29811">MNSGCNEHRVKHNVNISDEQQALITRVIVRAGQLLQAYNAESRIIEQTTERLGIAFGLDSVEIALTSKAIILTSRFGDNCITTTRTMKAHGIDMGIVCEVQRICILAEKQIYDVEQVKKRLDNLDVPKYNAVIVACFVALSCACFSHLFGGDSIVFICTWLTSFIAMRIRQWLTQLHHNLLTVFFITAFFATFIGSFASGFGWGNEPELIMITSVLQLVPGFPLINAVSDMVKGHITIGMARWMTATLLTLASALGIVLAVQLAQQGGWL</sequence>
<keyword evidence="3 7" id="KW-0812">Transmembrane</keyword>
<evidence type="ECO:0000256" key="1">
    <source>
        <dbReference type="ARBA" id="ARBA00004651"/>
    </source>
</evidence>
<dbReference type="InterPro" id="IPR010619">
    <property type="entry name" value="ThrE-like_N"/>
</dbReference>
<keyword evidence="5 7" id="KW-0472">Membrane</keyword>
<dbReference type="RefSeq" id="WP_112717140.1">
    <property type="nucleotide sequence ID" value="NZ_LS483250.1"/>
</dbReference>
<evidence type="ECO:0000256" key="5">
    <source>
        <dbReference type="ARBA" id="ARBA00023136"/>
    </source>
</evidence>
<dbReference type="PANTHER" id="PTHR34390:SF2">
    <property type="entry name" value="SUCCINATE TRANSPORTER SUBUNIT YJJP-RELATED"/>
    <property type="match status" value="1"/>
</dbReference>